<evidence type="ECO:0000313" key="2">
    <source>
        <dbReference type="EMBL" id="KAL2730389.1"/>
    </source>
</evidence>
<sequence>MEEDTINILDVSNDISRIFIFVRFNPILTYPKLKKKTMLRDLILFRTNTRMQQCENLLGEDPFFMTKLVSNSVPHFITIPAACSEAGHPEIYSKLKMKNSDEIVMLNGPPCILNELNLKIKGHTSRRTFDGYSKKDFKLEHATYLTYSIPLLGRRDSEKSSFKAEGTAGACSGASTSDQPGKTKLNLKCPSKKLSRSSRR</sequence>
<evidence type="ECO:0000256" key="1">
    <source>
        <dbReference type="SAM" id="MobiDB-lite"/>
    </source>
</evidence>
<feature type="compositionally biased region" description="Basic residues" evidence="1">
    <location>
        <begin position="190"/>
        <end position="200"/>
    </location>
</feature>
<organism evidence="2 3">
    <name type="scientific">Vespula maculifrons</name>
    <name type="common">Eastern yellow jacket</name>
    <name type="synonym">Wasp</name>
    <dbReference type="NCBI Taxonomy" id="7453"/>
    <lineage>
        <taxon>Eukaryota</taxon>
        <taxon>Metazoa</taxon>
        <taxon>Ecdysozoa</taxon>
        <taxon>Arthropoda</taxon>
        <taxon>Hexapoda</taxon>
        <taxon>Insecta</taxon>
        <taxon>Pterygota</taxon>
        <taxon>Neoptera</taxon>
        <taxon>Endopterygota</taxon>
        <taxon>Hymenoptera</taxon>
        <taxon>Apocrita</taxon>
        <taxon>Aculeata</taxon>
        <taxon>Vespoidea</taxon>
        <taxon>Vespidae</taxon>
        <taxon>Vespinae</taxon>
        <taxon>Vespula</taxon>
    </lineage>
</organism>
<reference evidence="2 3" key="1">
    <citation type="journal article" date="2024" name="Ann. Entomol. Soc. Am.">
        <title>Genomic analyses of the southern and eastern yellowjacket wasps (Hymenoptera: Vespidae) reveal evolutionary signatures of social life.</title>
        <authorList>
            <person name="Catto M.A."/>
            <person name="Caine P.B."/>
            <person name="Orr S.E."/>
            <person name="Hunt B.G."/>
            <person name="Goodisman M.A.D."/>
        </authorList>
    </citation>
    <scope>NUCLEOTIDE SEQUENCE [LARGE SCALE GENOMIC DNA]</scope>
    <source>
        <strain evidence="2">232</strain>
        <tissue evidence="2">Head and thorax</tissue>
    </source>
</reference>
<comment type="caution">
    <text evidence="2">The sequence shown here is derived from an EMBL/GenBank/DDBJ whole genome shotgun (WGS) entry which is preliminary data.</text>
</comment>
<evidence type="ECO:0000313" key="3">
    <source>
        <dbReference type="Proteomes" id="UP001607303"/>
    </source>
</evidence>
<keyword evidence="3" id="KW-1185">Reference proteome</keyword>
<feature type="region of interest" description="Disordered" evidence="1">
    <location>
        <begin position="163"/>
        <end position="200"/>
    </location>
</feature>
<accession>A0ABD2BCB9</accession>
<protein>
    <submittedName>
        <fullName evidence="2">Uncharacterized protein</fullName>
    </submittedName>
</protein>
<gene>
    <name evidence="2" type="ORF">V1477_016200</name>
</gene>
<dbReference type="EMBL" id="JAYRBN010000091">
    <property type="protein sequence ID" value="KAL2730389.1"/>
    <property type="molecule type" value="Genomic_DNA"/>
</dbReference>
<proteinExistence type="predicted"/>
<name>A0ABD2BCB9_VESMC</name>
<dbReference type="Proteomes" id="UP001607303">
    <property type="component" value="Unassembled WGS sequence"/>
</dbReference>
<dbReference type="AlphaFoldDB" id="A0ABD2BCB9"/>